<evidence type="ECO:0000313" key="2">
    <source>
        <dbReference type="EMBL" id="ANY89477.1"/>
    </source>
</evidence>
<dbReference type="EMBL" id="CP016634">
    <property type="protein sequence ID" value="ANY89477.1"/>
    <property type="molecule type" value="Genomic_DNA"/>
</dbReference>
<proteinExistence type="predicted"/>
<feature type="region of interest" description="Disordered" evidence="1">
    <location>
        <begin position="1"/>
        <end position="40"/>
    </location>
</feature>
<reference evidence="2" key="1">
    <citation type="submission" date="2016-07" db="EMBL/GenBank/DDBJ databases">
        <title>New class B carbapenemase carried by novel plasmid in Pseudomonas putida enviromental strain in eastern Amazonia.</title>
        <authorList>
            <person name="Souza C.O."/>
            <person name="Lima K.V."/>
            <person name="Brasiliense D.M."/>
            <person name="Perez-Chaparro P.J."/>
            <person name="Mamizuka E.M."/>
            <person name="Lima M.O."/>
            <person name="Lima L.N."/>
            <person name="McCulloch J.A."/>
        </authorList>
    </citation>
    <scope>NUCLEOTIDE SEQUENCE [LARGE SCALE GENOMIC DNA]</scope>
    <source>
        <strain evidence="2">IEC33019</strain>
    </source>
</reference>
<gene>
    <name evidence="2" type="ORF">IEC33019_3962</name>
</gene>
<sequence length="178" mass="20243">MPAQQRQQGGHQHQSRLPLQPSRHRPDAPTPASTLKPHKGSFLRGTFLSRHDNRHGSHDHLEHLLQAFAQRYIRKTFTSRFMHEAAKRPQQLHTRVCHTPEQLFEDRFKGPPASLPGTGEFVALENAGFWIGTWERCEVNLLVAQGGLVIAQGGAWFWARSEPTRHLPGGEYHAMAQR</sequence>
<feature type="compositionally biased region" description="Low complexity" evidence="1">
    <location>
        <begin position="1"/>
        <end position="12"/>
    </location>
</feature>
<evidence type="ECO:0000256" key="1">
    <source>
        <dbReference type="SAM" id="MobiDB-lite"/>
    </source>
</evidence>
<dbReference type="AlphaFoldDB" id="A0A1B2FB86"/>
<organism evidence="2">
    <name type="scientific">Pseudomonas putida</name>
    <name type="common">Arthrobacter siderocapsulatus</name>
    <dbReference type="NCBI Taxonomy" id="303"/>
    <lineage>
        <taxon>Bacteria</taxon>
        <taxon>Pseudomonadati</taxon>
        <taxon>Pseudomonadota</taxon>
        <taxon>Gammaproteobacteria</taxon>
        <taxon>Pseudomonadales</taxon>
        <taxon>Pseudomonadaceae</taxon>
        <taxon>Pseudomonas</taxon>
    </lineage>
</organism>
<protein>
    <submittedName>
        <fullName evidence="2">Uncharacterized protein</fullName>
    </submittedName>
</protein>
<name>A0A1B2FB86_PSEPU</name>
<accession>A0A1B2FB86</accession>